<keyword evidence="2" id="KW-1185">Reference proteome</keyword>
<comment type="caution">
    <text evidence="1">The sequence shown here is derived from an EMBL/GenBank/DDBJ whole genome shotgun (WGS) entry which is preliminary data.</text>
</comment>
<reference evidence="2" key="1">
    <citation type="journal article" date="2019" name="Int. J. Syst. Evol. Microbiol.">
        <title>The Global Catalogue of Microorganisms (GCM) 10K type strain sequencing project: providing services to taxonomists for standard genome sequencing and annotation.</title>
        <authorList>
            <consortium name="The Broad Institute Genomics Platform"/>
            <consortium name="The Broad Institute Genome Sequencing Center for Infectious Disease"/>
            <person name="Wu L."/>
            <person name="Ma J."/>
        </authorList>
    </citation>
    <scope>NUCLEOTIDE SEQUENCE [LARGE SCALE GENOMIC DNA]</scope>
    <source>
        <strain evidence="2">JCM 3366</strain>
    </source>
</reference>
<sequence length="66" mass="7337">MNKGQNVRKQQREFLFVFESNSARIESSVLSIEDNRAASGGGVDITSDEAKEARRKLIAELHELGC</sequence>
<dbReference type="EMBL" id="JBHSNB010000001">
    <property type="protein sequence ID" value="MFC5584303.1"/>
    <property type="molecule type" value="Genomic_DNA"/>
</dbReference>
<organism evidence="1 2">
    <name type="scientific">Nitratireductor kimnyeongensis</name>
    <dbReference type="NCBI Taxonomy" id="430679"/>
    <lineage>
        <taxon>Bacteria</taxon>
        <taxon>Pseudomonadati</taxon>
        <taxon>Pseudomonadota</taxon>
        <taxon>Alphaproteobacteria</taxon>
        <taxon>Hyphomicrobiales</taxon>
        <taxon>Phyllobacteriaceae</taxon>
        <taxon>Nitratireductor</taxon>
    </lineage>
</organism>
<proteinExistence type="predicted"/>
<dbReference type="Proteomes" id="UP001596107">
    <property type="component" value="Unassembled WGS sequence"/>
</dbReference>
<dbReference type="RefSeq" id="WP_223019890.1">
    <property type="nucleotide sequence ID" value="NZ_CP078143.1"/>
</dbReference>
<protein>
    <submittedName>
        <fullName evidence="1">Uncharacterized protein</fullName>
    </submittedName>
</protein>
<gene>
    <name evidence="1" type="ORF">ACFPOD_04205</name>
</gene>
<evidence type="ECO:0000313" key="1">
    <source>
        <dbReference type="EMBL" id="MFC5584303.1"/>
    </source>
</evidence>
<accession>A0ABW0T5Q1</accession>
<evidence type="ECO:0000313" key="2">
    <source>
        <dbReference type="Proteomes" id="UP001596107"/>
    </source>
</evidence>
<name>A0ABW0T5Q1_9HYPH</name>